<comment type="caution">
    <text evidence="2">The sequence shown here is derived from an EMBL/GenBank/DDBJ whole genome shotgun (WGS) entry which is preliminary data.</text>
</comment>
<keyword evidence="3" id="KW-1185">Reference proteome</keyword>
<feature type="transmembrane region" description="Helical" evidence="1">
    <location>
        <begin position="6"/>
        <end position="23"/>
    </location>
</feature>
<protein>
    <submittedName>
        <fullName evidence="2">Uncharacterized protein</fullName>
    </submittedName>
</protein>
<dbReference type="RefSeq" id="WP_161006028.1">
    <property type="nucleotide sequence ID" value="NZ_WWCN01000004.1"/>
</dbReference>
<evidence type="ECO:0000313" key="3">
    <source>
        <dbReference type="Proteomes" id="UP000479335"/>
    </source>
</evidence>
<evidence type="ECO:0000256" key="1">
    <source>
        <dbReference type="SAM" id="Phobius"/>
    </source>
</evidence>
<sequence>MSEAIYITTLAIFFGTIFMIVLIRSQTSIKKAQLQAQNEESYRAIAERAVAAQEETAAALADLKTRIIAIEKVLKEVE</sequence>
<gene>
    <name evidence="2" type="ORF">GTP46_07675</name>
</gene>
<accession>A0A6L8K5M9</accession>
<reference evidence="2 3" key="1">
    <citation type="submission" date="2019-12" db="EMBL/GenBank/DDBJ databases">
        <title>Novel species isolated from a subtropical stream in China.</title>
        <authorList>
            <person name="Lu H."/>
        </authorList>
    </citation>
    <scope>NUCLEOTIDE SEQUENCE [LARGE SCALE GENOMIC DNA]</scope>
    <source>
        <strain evidence="2 3">FT135W</strain>
    </source>
</reference>
<keyword evidence="1" id="KW-0812">Transmembrane</keyword>
<proteinExistence type="predicted"/>
<name>A0A6L8K5M9_9BURK</name>
<keyword evidence="1" id="KW-0472">Membrane</keyword>
<dbReference type="Proteomes" id="UP000479335">
    <property type="component" value="Unassembled WGS sequence"/>
</dbReference>
<evidence type="ECO:0000313" key="2">
    <source>
        <dbReference type="EMBL" id="MYM22520.1"/>
    </source>
</evidence>
<organism evidence="2 3">
    <name type="scientific">Duganella flavida</name>
    <dbReference type="NCBI Taxonomy" id="2692175"/>
    <lineage>
        <taxon>Bacteria</taxon>
        <taxon>Pseudomonadati</taxon>
        <taxon>Pseudomonadota</taxon>
        <taxon>Betaproteobacteria</taxon>
        <taxon>Burkholderiales</taxon>
        <taxon>Oxalobacteraceae</taxon>
        <taxon>Telluria group</taxon>
        <taxon>Duganella</taxon>
    </lineage>
</organism>
<dbReference type="EMBL" id="WWCN01000004">
    <property type="protein sequence ID" value="MYM22520.1"/>
    <property type="molecule type" value="Genomic_DNA"/>
</dbReference>
<dbReference type="AlphaFoldDB" id="A0A6L8K5M9"/>
<keyword evidence="1" id="KW-1133">Transmembrane helix</keyword>